<dbReference type="PANTHER" id="PTHR36959:SF2">
    <property type="entry name" value="ALTERED INHERITANCE OF MITOCHONDRIA PROTEIN 24, MITOCHONDRIAL"/>
    <property type="match status" value="1"/>
</dbReference>
<evidence type="ECO:0000256" key="2">
    <source>
        <dbReference type="ARBA" id="ARBA00009322"/>
    </source>
</evidence>
<evidence type="ECO:0000256" key="6">
    <source>
        <dbReference type="RuleBase" id="RU363045"/>
    </source>
</evidence>
<dbReference type="Gene3D" id="3.60.160.10">
    <property type="entry name" value="Mitochondrial biogenesis AIM24"/>
    <property type="match status" value="1"/>
</dbReference>
<keyword evidence="5 6" id="KW-0496">Mitochondrion</keyword>
<feature type="compositionally biased region" description="Low complexity" evidence="7">
    <location>
        <begin position="246"/>
        <end position="270"/>
    </location>
</feature>
<organism evidence="8 9">
    <name type="scientific">Niveomyces insectorum RCEF 264</name>
    <dbReference type="NCBI Taxonomy" id="1081102"/>
    <lineage>
        <taxon>Eukaryota</taxon>
        <taxon>Fungi</taxon>
        <taxon>Dikarya</taxon>
        <taxon>Ascomycota</taxon>
        <taxon>Pezizomycotina</taxon>
        <taxon>Sordariomycetes</taxon>
        <taxon>Hypocreomycetidae</taxon>
        <taxon>Hypocreales</taxon>
        <taxon>Cordycipitaceae</taxon>
        <taxon>Niveomyces</taxon>
    </lineage>
</organism>
<dbReference type="Proteomes" id="UP000076874">
    <property type="component" value="Unassembled WGS sequence"/>
</dbReference>
<comment type="caution">
    <text evidence="8">The sequence shown here is derived from an EMBL/GenBank/DDBJ whole genome shotgun (WGS) entry which is preliminary data.</text>
</comment>
<evidence type="ECO:0000256" key="7">
    <source>
        <dbReference type="SAM" id="MobiDB-lite"/>
    </source>
</evidence>
<evidence type="ECO:0000256" key="5">
    <source>
        <dbReference type="ARBA" id="ARBA00023128"/>
    </source>
</evidence>
<dbReference type="InterPro" id="IPR016031">
    <property type="entry name" value="Trp_RNA-bd_attenuator-like_dom"/>
</dbReference>
<evidence type="ECO:0000313" key="9">
    <source>
        <dbReference type="Proteomes" id="UP000076874"/>
    </source>
</evidence>
<dbReference type="OrthoDB" id="5295771at2759"/>
<dbReference type="GO" id="GO:0005743">
    <property type="term" value="C:mitochondrial inner membrane"/>
    <property type="evidence" value="ECO:0007669"/>
    <property type="project" value="TreeGrafter"/>
</dbReference>
<name>A0A167SFJ2_9HYPO</name>
<comment type="subcellular location">
    <subcellularLocation>
        <location evidence="1 6">Mitochondrion</location>
    </subcellularLocation>
</comment>
<evidence type="ECO:0000256" key="4">
    <source>
        <dbReference type="ARBA" id="ARBA00022946"/>
    </source>
</evidence>
<comment type="similarity">
    <text evidence="2 6">Belongs to the AIM24 family.</text>
</comment>
<dbReference type="AlphaFoldDB" id="A0A167SFJ2"/>
<accession>A0A167SFJ2</accession>
<dbReference type="EMBL" id="AZHD01000010">
    <property type="protein sequence ID" value="OAA59580.1"/>
    <property type="molecule type" value="Genomic_DNA"/>
</dbReference>
<keyword evidence="4" id="KW-0809">Transit peptide</keyword>
<gene>
    <name evidence="8" type="ORF">SPI_05778</name>
</gene>
<keyword evidence="9" id="KW-1185">Reference proteome</keyword>
<proteinExistence type="inferred from homology"/>
<dbReference type="GO" id="GO:0007007">
    <property type="term" value="P:inner mitochondrial membrane organization"/>
    <property type="evidence" value="ECO:0007669"/>
    <property type="project" value="TreeGrafter"/>
</dbReference>
<dbReference type="Pfam" id="PF01987">
    <property type="entry name" value="AIM24"/>
    <property type="match status" value="1"/>
</dbReference>
<reference evidence="8 9" key="1">
    <citation type="journal article" date="2016" name="Genome Biol. Evol.">
        <title>Divergent and convergent evolution of fungal pathogenicity.</title>
        <authorList>
            <person name="Shang Y."/>
            <person name="Xiao G."/>
            <person name="Zheng P."/>
            <person name="Cen K."/>
            <person name="Zhan S."/>
            <person name="Wang C."/>
        </authorList>
    </citation>
    <scope>NUCLEOTIDE SEQUENCE [LARGE SCALE GENOMIC DNA]</scope>
    <source>
        <strain evidence="8 9">RCEF 264</strain>
    </source>
</reference>
<dbReference type="InterPro" id="IPR036983">
    <property type="entry name" value="AIM24_sf"/>
</dbReference>
<protein>
    <recommendedName>
        <fullName evidence="3 6">Altered inheritance of mitochondria protein 24, mitochondrial</fullName>
    </recommendedName>
</protein>
<evidence type="ECO:0000256" key="1">
    <source>
        <dbReference type="ARBA" id="ARBA00004173"/>
    </source>
</evidence>
<sequence>MRGLVRRPPWALSGWVQLPTTTAPPPPYLCRPCRLLAAAAAAVAPTTTSTLPVALSGMRVAGRRGIQISAAPATEFPKQSSVATDAFGATAGDKPRDDADARFEVLGSPYSLLSVALSASQPLYTRRGTLVAVAGKVANAHSTLTVLPPVRRALLGIPFLYQRIASPTPLTLLVGTRAAATTLFTLHLDGTTDWVVAQRNALLAWTGHTLAITPRRAAGAAGLGVAHWGQSYVTGRGLVQREAAADDPSAPTPSSSSSSSSSSSDAVAVHVATVRPDGKVEFTDAKDLKEFVR</sequence>
<evidence type="ECO:0000256" key="3">
    <source>
        <dbReference type="ARBA" id="ARBA00013287"/>
    </source>
</evidence>
<dbReference type="PANTHER" id="PTHR36959">
    <property type="entry name" value="ALTERED INHERITANCE OF MITOCHONDRIA PROTEIN 24, MITOCHONDRIAL"/>
    <property type="match status" value="1"/>
</dbReference>
<feature type="region of interest" description="Disordered" evidence="7">
    <location>
        <begin position="242"/>
        <end position="270"/>
    </location>
</feature>
<dbReference type="SUPFAM" id="SSF51219">
    <property type="entry name" value="TRAP-like"/>
    <property type="match status" value="1"/>
</dbReference>
<evidence type="ECO:0000313" key="8">
    <source>
        <dbReference type="EMBL" id="OAA59580.1"/>
    </source>
</evidence>
<dbReference type="InterPro" id="IPR002838">
    <property type="entry name" value="AIM24"/>
</dbReference>